<dbReference type="InterPro" id="IPR002190">
    <property type="entry name" value="MHD_dom"/>
</dbReference>
<dbReference type="PANTHER" id="PTHR11736:SF14">
    <property type="entry name" value="NSE3 HOMOLOG, SMC5-SMC6 COMPLEX COMPONENT"/>
    <property type="match status" value="1"/>
</dbReference>
<dbReference type="InterPro" id="IPR037445">
    <property type="entry name" value="MAGE"/>
</dbReference>
<feature type="compositionally biased region" description="Basic residues" evidence="1">
    <location>
        <begin position="225"/>
        <end position="236"/>
    </location>
</feature>
<organism evidence="3 4">
    <name type="scientific">Folsomia candida</name>
    <name type="common">Springtail</name>
    <dbReference type="NCBI Taxonomy" id="158441"/>
    <lineage>
        <taxon>Eukaryota</taxon>
        <taxon>Metazoa</taxon>
        <taxon>Ecdysozoa</taxon>
        <taxon>Arthropoda</taxon>
        <taxon>Hexapoda</taxon>
        <taxon>Collembola</taxon>
        <taxon>Entomobryomorpha</taxon>
        <taxon>Isotomoidea</taxon>
        <taxon>Isotomidae</taxon>
        <taxon>Proisotominae</taxon>
        <taxon>Folsomia</taxon>
    </lineage>
</organism>
<dbReference type="InterPro" id="IPR041899">
    <property type="entry name" value="MAGE_WH2"/>
</dbReference>
<feature type="domain" description="MAGE" evidence="2">
    <location>
        <begin position="325"/>
        <end position="513"/>
    </location>
</feature>
<dbReference type="GO" id="GO:0005634">
    <property type="term" value="C:nucleus"/>
    <property type="evidence" value="ECO:0007669"/>
    <property type="project" value="TreeGrafter"/>
</dbReference>
<protein>
    <submittedName>
        <fullName evidence="3">Melanoma-associated antigen G1</fullName>
    </submittedName>
</protein>
<feature type="compositionally biased region" description="Low complexity" evidence="1">
    <location>
        <begin position="139"/>
        <end position="150"/>
    </location>
</feature>
<dbReference type="OMA" id="AEPWTRM"/>
<dbReference type="PANTHER" id="PTHR11736">
    <property type="entry name" value="MELANOMA-ASSOCIATED ANTIGEN MAGE ANTIGEN"/>
    <property type="match status" value="1"/>
</dbReference>
<keyword evidence="4" id="KW-1185">Reference proteome</keyword>
<feature type="region of interest" description="Disordered" evidence="1">
    <location>
        <begin position="111"/>
        <end position="257"/>
    </location>
</feature>
<proteinExistence type="predicted"/>
<evidence type="ECO:0000256" key="1">
    <source>
        <dbReference type="SAM" id="MobiDB-lite"/>
    </source>
</evidence>
<feature type="compositionally biased region" description="Acidic residues" evidence="1">
    <location>
        <begin position="722"/>
        <end position="736"/>
    </location>
</feature>
<dbReference type="OrthoDB" id="205198at2759"/>
<comment type="caution">
    <text evidence="3">The sequence shown here is derived from an EMBL/GenBank/DDBJ whole genome shotgun (WGS) entry which is preliminary data.</text>
</comment>
<feature type="compositionally biased region" description="Low complexity" evidence="1">
    <location>
        <begin position="111"/>
        <end position="121"/>
    </location>
</feature>
<dbReference type="Proteomes" id="UP000198287">
    <property type="component" value="Unassembled WGS sequence"/>
</dbReference>
<feature type="compositionally biased region" description="Basic and acidic residues" evidence="1">
    <location>
        <begin position="244"/>
        <end position="254"/>
    </location>
</feature>
<evidence type="ECO:0000259" key="2">
    <source>
        <dbReference type="PROSITE" id="PS50838"/>
    </source>
</evidence>
<feature type="compositionally biased region" description="Acidic residues" evidence="1">
    <location>
        <begin position="700"/>
        <end position="710"/>
    </location>
</feature>
<dbReference type="Pfam" id="PF01454">
    <property type="entry name" value="MAGE"/>
    <property type="match status" value="1"/>
</dbReference>
<evidence type="ECO:0000313" key="4">
    <source>
        <dbReference type="Proteomes" id="UP000198287"/>
    </source>
</evidence>
<dbReference type="STRING" id="158441.A0A226E3Z0"/>
<reference evidence="3 4" key="1">
    <citation type="submission" date="2015-12" db="EMBL/GenBank/DDBJ databases">
        <title>The genome of Folsomia candida.</title>
        <authorList>
            <person name="Faddeeva A."/>
            <person name="Derks M.F."/>
            <person name="Anvar Y."/>
            <person name="Smit S."/>
            <person name="Van Straalen N."/>
            <person name="Roelofs D."/>
        </authorList>
    </citation>
    <scope>NUCLEOTIDE SEQUENCE [LARGE SCALE GENOMIC DNA]</scope>
    <source>
        <strain evidence="3 4">VU population</strain>
        <tissue evidence="3">Whole body</tissue>
    </source>
</reference>
<dbReference type="AlphaFoldDB" id="A0A226E3Z0"/>
<sequence>MRITSCLDLSESSGSIDRLVFFVWVLFWRPSCVKEAYHCSGGSEDVDTVFLLNKAHEIRLISLSSNKLSASGKCLSFSLTPVKKMPPRRKSARALAAEALARQTAQANAAATMEAAKQAAARSNSPQRIAAPKAPPPKKQQGAKAKTPAPRKSTRGRGPPPPFFDLPPPPTPRIRYDDEEDEGVVSHLPPPSTPLREVSDDEIEEQPSTSKGVMLQPVVAPASKPVKKGKGKKKKQSSSEEDENKEKESDKQEGVDLGPIETVNLESSDEEHQAKVFERVLAKLGDRFGVVGGPPTKRATPPPILHPMRIGTKLITVKPGVTMVIDDMVHNIVYYFIMSQHKKTPVKRLDLLKHCMNGQKKNYNEALAQGEAVLSKVCGIKIVGLDQGKQGFITYMAISNYLSDVAELVTVRSADQYAKRAALFLTLVIMFMTNKPLSEDEVWSLICEFELETLMCTKREDFHKFMKTEYVQTLYFTSEEIMDDADGVGYRYSWGPRAHHEISKWAILKFVAKQFAGARPEDYELQLQIAKIDEREVIEADIAAYQAELALAQAAQAAQDAQADPADGQDEIPERSRTVVRFAIEEERPDSGNLSQVEEIETEQGSSDSGEDGEERTKQGNESVNKEGEQAESEAESGSDEADGESGVESEGTKDEEEAESGEGEEESGSGEEADGSAEEEEEGSSESEKEEKGESGSGEGEEEGSDEGDGSGSGDQGGTDDSNEDTGEDSSGEAS</sequence>
<accession>A0A226E3Z0</accession>
<dbReference type="Gene3D" id="1.10.10.1200">
    <property type="entry name" value="MAGE homology domain, winged helix WH1 motif"/>
    <property type="match status" value="1"/>
</dbReference>
<name>A0A226E3Z0_FOLCA</name>
<feature type="compositionally biased region" description="Pro residues" evidence="1">
    <location>
        <begin position="158"/>
        <end position="172"/>
    </location>
</feature>
<dbReference type="InterPro" id="IPR041898">
    <property type="entry name" value="MAGE_WH1"/>
</dbReference>
<gene>
    <name evidence="3" type="ORF">Fcan01_12480</name>
</gene>
<dbReference type="SMART" id="SM01373">
    <property type="entry name" value="MAGE"/>
    <property type="match status" value="1"/>
</dbReference>
<evidence type="ECO:0000313" key="3">
    <source>
        <dbReference type="EMBL" id="OXA52442.1"/>
    </source>
</evidence>
<feature type="compositionally biased region" description="Basic and acidic residues" evidence="1">
    <location>
        <begin position="615"/>
        <end position="629"/>
    </location>
</feature>
<dbReference type="PROSITE" id="PS50838">
    <property type="entry name" value="MAGE"/>
    <property type="match status" value="1"/>
</dbReference>
<dbReference type="EMBL" id="LNIX01000006">
    <property type="protein sequence ID" value="OXA52442.1"/>
    <property type="molecule type" value="Genomic_DNA"/>
</dbReference>
<feature type="region of interest" description="Disordered" evidence="1">
    <location>
        <begin position="585"/>
        <end position="736"/>
    </location>
</feature>
<feature type="compositionally biased region" description="Acidic residues" evidence="1">
    <location>
        <begin position="630"/>
        <end position="686"/>
    </location>
</feature>
<dbReference type="Gene3D" id="1.10.10.1210">
    <property type="entry name" value="MAGE homology domain, winged helix WH2 motif"/>
    <property type="match status" value="1"/>
</dbReference>